<evidence type="ECO:0000313" key="5">
    <source>
        <dbReference type="EMBL" id="KAK1008084.1"/>
    </source>
</evidence>
<proteinExistence type="inferred from homology"/>
<accession>A0AAN6R013</accession>
<evidence type="ECO:0000256" key="4">
    <source>
        <dbReference type="SAM" id="Phobius"/>
    </source>
</evidence>
<dbReference type="EMBL" id="JAUJLE010000016">
    <property type="protein sequence ID" value="KAK1008084.1"/>
    <property type="molecule type" value="Genomic_DNA"/>
</dbReference>
<evidence type="ECO:0000256" key="2">
    <source>
        <dbReference type="ARBA" id="ARBA00035112"/>
    </source>
</evidence>
<dbReference type="PANTHER" id="PTHR33365">
    <property type="entry name" value="YALI0B05434P"/>
    <property type="match status" value="1"/>
</dbReference>
<evidence type="ECO:0000256" key="1">
    <source>
        <dbReference type="ARBA" id="ARBA00004685"/>
    </source>
</evidence>
<sequence length="399" mass="44664">MSTSTPDTLEMAPMPPSLARSHLTSPTTTTDIHEHNTSDPGFTVEPREDRDLDGGSTTTHEDANGALDSDRPLEDGGMSRERDASATSPAFEPDRIRKSRDRTSIVFQWLLAVIGLHVLVYVLVPAAYLIYVRLYPQLSKPSHPPPPTANISLTHFPDDLGPLPPPSSLTRFAGAVHATPDGNALYVPSPALDSHGRRFTGPPSPDVDAAWHDLIYGRYVRFSPWEVAALNRASDVPVLTPLPITDYLASPESDGNNDTILVPQEGFYGGPDMLHSLHCIHTLYKHFNRDYYGDTMTRDFERLHIDHCLDQLRQAVLCHGDMTPVTLRPVRNAKGEQWALLGETEREHVCRDGEALGREWREKGEERGRVENLFIELSRSLYRGERDGRQSPFYKFIPF</sequence>
<gene>
    <name evidence="5" type="ORF">LTR91_003152</name>
</gene>
<comment type="pathway">
    <text evidence="1">Mycotoxin biosynthesis.</text>
</comment>
<evidence type="ECO:0000313" key="6">
    <source>
        <dbReference type="Proteomes" id="UP001175353"/>
    </source>
</evidence>
<reference evidence="5" key="1">
    <citation type="submission" date="2023-06" db="EMBL/GenBank/DDBJ databases">
        <title>Black Yeasts Isolated from many extreme environments.</title>
        <authorList>
            <person name="Coleine C."/>
            <person name="Stajich J.E."/>
            <person name="Selbmann L."/>
        </authorList>
    </citation>
    <scope>NUCLEOTIDE SEQUENCE</scope>
    <source>
        <strain evidence="5">CCFEE 5200</strain>
    </source>
</reference>
<dbReference type="AlphaFoldDB" id="A0AAN6R013"/>
<dbReference type="InterPro" id="IPR021765">
    <property type="entry name" value="UstYa-like"/>
</dbReference>
<protein>
    <submittedName>
        <fullName evidence="5">Uncharacterized protein</fullName>
    </submittedName>
</protein>
<name>A0AAN6R013_9PEZI</name>
<dbReference type="Pfam" id="PF11807">
    <property type="entry name" value="UstYa"/>
    <property type="match status" value="1"/>
</dbReference>
<feature type="transmembrane region" description="Helical" evidence="4">
    <location>
        <begin position="105"/>
        <end position="131"/>
    </location>
</feature>
<dbReference type="Proteomes" id="UP001175353">
    <property type="component" value="Unassembled WGS sequence"/>
</dbReference>
<dbReference type="PANTHER" id="PTHR33365:SF4">
    <property type="entry name" value="CYCLOCHLOROTINE BIOSYNTHESIS PROTEIN O"/>
    <property type="match status" value="1"/>
</dbReference>
<keyword evidence="4" id="KW-0812">Transmembrane</keyword>
<feature type="region of interest" description="Disordered" evidence="3">
    <location>
        <begin position="1"/>
        <end position="95"/>
    </location>
</feature>
<comment type="similarity">
    <text evidence="2">Belongs to the ustYa family.</text>
</comment>
<organism evidence="5 6">
    <name type="scientific">Friedmanniomyces endolithicus</name>
    <dbReference type="NCBI Taxonomy" id="329885"/>
    <lineage>
        <taxon>Eukaryota</taxon>
        <taxon>Fungi</taxon>
        <taxon>Dikarya</taxon>
        <taxon>Ascomycota</taxon>
        <taxon>Pezizomycotina</taxon>
        <taxon>Dothideomycetes</taxon>
        <taxon>Dothideomycetidae</taxon>
        <taxon>Mycosphaerellales</taxon>
        <taxon>Teratosphaeriaceae</taxon>
        <taxon>Friedmanniomyces</taxon>
    </lineage>
</organism>
<comment type="caution">
    <text evidence="5">The sequence shown here is derived from an EMBL/GenBank/DDBJ whole genome shotgun (WGS) entry which is preliminary data.</text>
</comment>
<evidence type="ECO:0000256" key="3">
    <source>
        <dbReference type="SAM" id="MobiDB-lite"/>
    </source>
</evidence>
<keyword evidence="4" id="KW-0472">Membrane</keyword>
<feature type="compositionally biased region" description="Basic and acidic residues" evidence="3">
    <location>
        <begin position="45"/>
        <end position="84"/>
    </location>
</feature>
<keyword evidence="6" id="KW-1185">Reference proteome</keyword>
<keyword evidence="4" id="KW-1133">Transmembrane helix</keyword>
<dbReference type="GO" id="GO:0043386">
    <property type="term" value="P:mycotoxin biosynthetic process"/>
    <property type="evidence" value="ECO:0007669"/>
    <property type="project" value="InterPro"/>
</dbReference>